<name>A0A8S5QS66_9CAUD</name>
<reference evidence="1" key="1">
    <citation type="journal article" date="2021" name="Proc. Natl. Acad. Sci. U.S.A.">
        <title>A Catalog of Tens of Thousands of Viruses from Human Metagenomes Reveals Hidden Associations with Chronic Diseases.</title>
        <authorList>
            <person name="Tisza M.J."/>
            <person name="Buck C.B."/>
        </authorList>
    </citation>
    <scope>NUCLEOTIDE SEQUENCE</scope>
    <source>
        <strain evidence="1">CtX172</strain>
    </source>
</reference>
<accession>A0A8S5QS66</accession>
<evidence type="ECO:0000313" key="1">
    <source>
        <dbReference type="EMBL" id="DAE22127.1"/>
    </source>
</evidence>
<proteinExistence type="predicted"/>
<organism evidence="1">
    <name type="scientific">Myoviridae sp. ctX172</name>
    <dbReference type="NCBI Taxonomy" id="2826663"/>
    <lineage>
        <taxon>Viruses</taxon>
        <taxon>Duplodnaviria</taxon>
        <taxon>Heunggongvirae</taxon>
        <taxon>Uroviricota</taxon>
        <taxon>Caudoviricetes</taxon>
    </lineage>
</organism>
<protein>
    <submittedName>
        <fullName evidence="1">Uncharacterized protein</fullName>
    </submittedName>
</protein>
<sequence>MFPKYSIASLFSIPRRYRSGQRLQRSWENRYICVANYKISAIMLPADLYIHFICPSEQLMFRTRESMSPQLRQLDVRYRTDKSYPPECYRFELSIPAVEEYTMTFRVWIDKHDPRIEQILTAAHNVVESVSTEIRLEIER</sequence>
<dbReference type="EMBL" id="BK015727">
    <property type="protein sequence ID" value="DAE22127.1"/>
    <property type="molecule type" value="Genomic_DNA"/>
</dbReference>